<evidence type="ECO:0000313" key="2">
    <source>
        <dbReference type="Proteomes" id="UP001611548"/>
    </source>
</evidence>
<evidence type="ECO:0000313" key="1">
    <source>
        <dbReference type="EMBL" id="MFI1963008.1"/>
    </source>
</evidence>
<gene>
    <name evidence="1" type="ORF">ACH429_02495</name>
</gene>
<dbReference type="Proteomes" id="UP001611548">
    <property type="component" value="Unassembled WGS sequence"/>
</dbReference>
<sequence length="42" mass="4749">MRTWDNLGNKPRWGTYGANIRDVSSQNWLDDPKLGTSRGDVA</sequence>
<protein>
    <submittedName>
        <fullName evidence="1">Uncharacterized protein</fullName>
    </submittedName>
</protein>
<accession>A0ABW7UK03</accession>
<organism evidence="1 2">
    <name type="scientific">Streptomyces pathocidini</name>
    <dbReference type="NCBI Taxonomy" id="1650571"/>
    <lineage>
        <taxon>Bacteria</taxon>
        <taxon>Bacillati</taxon>
        <taxon>Actinomycetota</taxon>
        <taxon>Actinomycetes</taxon>
        <taxon>Kitasatosporales</taxon>
        <taxon>Streptomycetaceae</taxon>
        <taxon>Streptomyces</taxon>
    </lineage>
</organism>
<name>A0ABW7UK03_9ACTN</name>
<reference evidence="1 2" key="1">
    <citation type="submission" date="2024-10" db="EMBL/GenBank/DDBJ databases">
        <title>The Natural Products Discovery Center: Release of the First 8490 Sequenced Strains for Exploring Actinobacteria Biosynthetic Diversity.</title>
        <authorList>
            <person name="Kalkreuter E."/>
            <person name="Kautsar S.A."/>
            <person name="Yang D."/>
            <person name="Bader C.D."/>
            <person name="Teijaro C.N."/>
            <person name="Fluegel L."/>
            <person name="Davis C.M."/>
            <person name="Simpson J.R."/>
            <person name="Lauterbach L."/>
            <person name="Steele A.D."/>
            <person name="Gui C."/>
            <person name="Meng S."/>
            <person name="Li G."/>
            <person name="Viehrig K."/>
            <person name="Ye F."/>
            <person name="Su P."/>
            <person name="Kiefer A.F."/>
            <person name="Nichols A."/>
            <person name="Cepeda A.J."/>
            <person name="Yan W."/>
            <person name="Fan B."/>
            <person name="Jiang Y."/>
            <person name="Adhikari A."/>
            <person name="Zheng C.-J."/>
            <person name="Schuster L."/>
            <person name="Cowan T.M."/>
            <person name="Smanski M.J."/>
            <person name="Chevrette M.G."/>
            <person name="De Carvalho L.P.S."/>
            <person name="Shen B."/>
        </authorList>
    </citation>
    <scope>NUCLEOTIDE SEQUENCE [LARGE SCALE GENOMIC DNA]</scope>
    <source>
        <strain evidence="1 2">NPDC020327</strain>
    </source>
</reference>
<comment type="caution">
    <text evidence="1">The sequence shown here is derived from an EMBL/GenBank/DDBJ whole genome shotgun (WGS) entry which is preliminary data.</text>
</comment>
<dbReference type="RefSeq" id="WP_276202498.1">
    <property type="nucleotide sequence ID" value="NZ_JBIRWE010000001.1"/>
</dbReference>
<proteinExistence type="predicted"/>
<keyword evidence="2" id="KW-1185">Reference proteome</keyword>
<dbReference type="EMBL" id="JBIRWE010000001">
    <property type="protein sequence ID" value="MFI1963008.1"/>
    <property type="molecule type" value="Genomic_DNA"/>
</dbReference>